<evidence type="ECO:0000256" key="3">
    <source>
        <dbReference type="SAM" id="MobiDB-lite"/>
    </source>
</evidence>
<keyword evidence="1" id="KW-0677">Repeat</keyword>
<evidence type="ECO:0000313" key="5">
    <source>
        <dbReference type="Proteomes" id="UP001148018"/>
    </source>
</evidence>
<comment type="caution">
    <text evidence="4">The sequence shown here is derived from an EMBL/GenBank/DDBJ whole genome shotgun (WGS) entry which is preliminary data.</text>
</comment>
<feature type="compositionally biased region" description="Basic residues" evidence="3">
    <location>
        <begin position="25"/>
        <end position="35"/>
    </location>
</feature>
<dbReference type="PRINTS" id="PR00930">
    <property type="entry name" value="HIGHMOBLTYIY"/>
</dbReference>
<dbReference type="GO" id="GO:0005634">
    <property type="term" value="C:nucleus"/>
    <property type="evidence" value="ECO:0007669"/>
    <property type="project" value="InterPro"/>
</dbReference>
<evidence type="ECO:0000313" key="4">
    <source>
        <dbReference type="EMBL" id="KAJ3608609.1"/>
    </source>
</evidence>
<feature type="compositionally biased region" description="Basic residues" evidence="3">
    <location>
        <begin position="291"/>
        <end position="309"/>
    </location>
</feature>
<dbReference type="InterPro" id="IPR017956">
    <property type="entry name" value="AT_hook_DNA-bd_motif"/>
</dbReference>
<keyword evidence="2" id="KW-0238">DNA-binding</keyword>
<protein>
    <recommendedName>
        <fullName evidence="6">Chromosomal protein D1-like</fullName>
    </recommendedName>
</protein>
<dbReference type="GO" id="GO:0003677">
    <property type="term" value="F:DNA binding"/>
    <property type="evidence" value="ECO:0007669"/>
    <property type="project" value="UniProtKB-KW"/>
</dbReference>
<feature type="compositionally biased region" description="Low complexity" evidence="3">
    <location>
        <begin position="1"/>
        <end position="19"/>
    </location>
</feature>
<evidence type="ECO:0000256" key="2">
    <source>
        <dbReference type="ARBA" id="ARBA00023125"/>
    </source>
</evidence>
<feature type="compositionally biased region" description="Low complexity" evidence="3">
    <location>
        <begin position="195"/>
        <end position="210"/>
    </location>
</feature>
<dbReference type="AlphaFoldDB" id="A0A9Q0EKC3"/>
<feature type="compositionally biased region" description="Basic and acidic residues" evidence="3">
    <location>
        <begin position="379"/>
        <end position="389"/>
    </location>
</feature>
<feature type="compositionally biased region" description="Basic residues" evidence="3">
    <location>
        <begin position="64"/>
        <end position="84"/>
    </location>
</feature>
<gene>
    <name evidence="4" type="ORF">NHX12_023141</name>
</gene>
<feature type="compositionally biased region" description="Polar residues" evidence="3">
    <location>
        <begin position="52"/>
        <end position="62"/>
    </location>
</feature>
<evidence type="ECO:0008006" key="6">
    <source>
        <dbReference type="Google" id="ProtNLM"/>
    </source>
</evidence>
<reference evidence="4" key="1">
    <citation type="submission" date="2022-07" db="EMBL/GenBank/DDBJ databases">
        <title>Chromosome-level genome of Muraenolepis orangiensis.</title>
        <authorList>
            <person name="Kim J."/>
        </authorList>
    </citation>
    <scope>NUCLEOTIDE SEQUENCE</scope>
    <source>
        <strain evidence="4">KU_S4_2022</strain>
        <tissue evidence="4">Muscle</tissue>
    </source>
</reference>
<evidence type="ECO:0000256" key="1">
    <source>
        <dbReference type="ARBA" id="ARBA00022737"/>
    </source>
</evidence>
<dbReference type="OrthoDB" id="8959848at2759"/>
<dbReference type="GO" id="GO:0000785">
    <property type="term" value="C:chromatin"/>
    <property type="evidence" value="ECO:0007669"/>
    <property type="project" value="InterPro"/>
</dbReference>
<name>A0A9Q0EKC3_9TELE</name>
<dbReference type="GO" id="GO:0006355">
    <property type="term" value="P:regulation of DNA-templated transcription"/>
    <property type="evidence" value="ECO:0007669"/>
    <property type="project" value="InterPro"/>
</dbReference>
<accession>A0A9Q0EKC3</accession>
<feature type="region of interest" description="Disordered" evidence="3">
    <location>
        <begin position="1"/>
        <end position="389"/>
    </location>
</feature>
<dbReference type="InterPro" id="IPR000116">
    <property type="entry name" value="HMGA"/>
</dbReference>
<proteinExistence type="predicted"/>
<dbReference type="Proteomes" id="UP001148018">
    <property type="component" value="Unassembled WGS sequence"/>
</dbReference>
<feature type="compositionally biased region" description="Basic and acidic residues" evidence="3">
    <location>
        <begin position="352"/>
        <end position="364"/>
    </location>
</feature>
<sequence length="389" mass="42098">MTMTVEGQGDSGSSEGESGVDIPTKRARGRPKVSKKLQALVTQVDPSEFGSGISNDGPTQPLRSRGRAKGSVRKHSPPRSRGRPKGSGWKKLAGPKESPRAGQSTRKRGRPKGSPNKKTLRKLAHKADDWDFTISGSIQPKKGRGRPKGTVSLKRKAESSQSEEDEAGDSSSPRKRGRPKGSPNKKPWLAERRVSSGAESGSDSSSDGQSPAQRGRGTPRKSPVKGRVVAEQTAEDSSKTHPLLTHAKRGPGRPKGSPNKTYPLVHRPDEMVRTRKPSLPFIHPEQLGPKPKGRGRPKKDLHKRGRPRKNPLPPAGDLIRPNVPVPNDGRRRSRGRPKGSLNKSRAANQARVLDEVPAAHHEAGDAEQEGEEEAEEEEGGARENPAEEM</sequence>
<feature type="compositionally biased region" description="Acidic residues" evidence="3">
    <location>
        <begin position="365"/>
        <end position="378"/>
    </location>
</feature>
<dbReference type="SMART" id="SM00384">
    <property type="entry name" value="AT_hook"/>
    <property type="match status" value="10"/>
</dbReference>
<keyword evidence="5" id="KW-1185">Reference proteome</keyword>
<organism evidence="4 5">
    <name type="scientific">Muraenolepis orangiensis</name>
    <name type="common">Patagonian moray cod</name>
    <dbReference type="NCBI Taxonomy" id="630683"/>
    <lineage>
        <taxon>Eukaryota</taxon>
        <taxon>Metazoa</taxon>
        <taxon>Chordata</taxon>
        <taxon>Craniata</taxon>
        <taxon>Vertebrata</taxon>
        <taxon>Euteleostomi</taxon>
        <taxon>Actinopterygii</taxon>
        <taxon>Neopterygii</taxon>
        <taxon>Teleostei</taxon>
        <taxon>Neoteleostei</taxon>
        <taxon>Acanthomorphata</taxon>
        <taxon>Zeiogadaria</taxon>
        <taxon>Gadariae</taxon>
        <taxon>Gadiformes</taxon>
        <taxon>Muraenolepidoidei</taxon>
        <taxon>Muraenolepididae</taxon>
        <taxon>Muraenolepis</taxon>
    </lineage>
</organism>
<dbReference type="PRINTS" id="PR00929">
    <property type="entry name" value="ATHOOK"/>
</dbReference>
<dbReference type="EMBL" id="JANIIK010000039">
    <property type="protein sequence ID" value="KAJ3608609.1"/>
    <property type="molecule type" value="Genomic_DNA"/>
</dbReference>